<protein>
    <submittedName>
        <fullName evidence="3">Guanine nucleotide exchange factor DBS isoform X1</fullName>
    </submittedName>
</protein>
<dbReference type="Proteomes" id="UP001279410">
    <property type="component" value="Unassembled WGS sequence"/>
</dbReference>
<name>A0AAD3MF55_LATJO</name>
<dbReference type="InterPro" id="IPR055251">
    <property type="entry name" value="SOS1_NGEF_PH"/>
</dbReference>
<evidence type="ECO:0000313" key="3">
    <source>
        <dbReference type="EMBL" id="GLD53562.1"/>
    </source>
</evidence>
<dbReference type="Pfam" id="PF22697">
    <property type="entry name" value="SOS1_NGEF_PH"/>
    <property type="match status" value="1"/>
</dbReference>
<dbReference type="PROSITE" id="PS50003">
    <property type="entry name" value="PH_DOMAIN"/>
    <property type="match status" value="1"/>
</dbReference>
<evidence type="ECO:0000256" key="1">
    <source>
        <dbReference type="ARBA" id="ARBA00022658"/>
    </source>
</evidence>
<proteinExistence type="predicted"/>
<feature type="domain" description="PH" evidence="2">
    <location>
        <begin position="1"/>
        <end position="50"/>
    </location>
</feature>
<dbReference type="GO" id="GO:0005085">
    <property type="term" value="F:guanyl-nucleotide exchange factor activity"/>
    <property type="evidence" value="ECO:0007669"/>
    <property type="project" value="UniProtKB-KW"/>
</dbReference>
<reference evidence="3" key="1">
    <citation type="submission" date="2022-08" db="EMBL/GenBank/DDBJ databases">
        <title>Genome sequencing of akame (Lates japonicus).</title>
        <authorList>
            <person name="Hashiguchi Y."/>
            <person name="Takahashi H."/>
        </authorList>
    </citation>
    <scope>NUCLEOTIDE SEQUENCE</scope>
    <source>
        <strain evidence="3">Kochi</strain>
    </source>
</reference>
<gene>
    <name evidence="3" type="ORF">AKAME5_002835300</name>
</gene>
<sequence>MSAVGITENVKGDNKKFEVWYNSREVVYIIQAPSMDVKNMWVSEIRKVLTGQLEACRGTHTHTPFPKHIDRLSVRQSVQHTEGGFPVSLEWSCG</sequence>
<dbReference type="PANTHER" id="PTHR22826">
    <property type="entry name" value="RHO GUANINE EXCHANGE FACTOR-RELATED"/>
    <property type="match status" value="1"/>
</dbReference>
<dbReference type="InterPro" id="IPR011993">
    <property type="entry name" value="PH-like_dom_sf"/>
</dbReference>
<dbReference type="Gene3D" id="2.30.29.30">
    <property type="entry name" value="Pleckstrin-homology domain (PH domain)/Phosphotyrosine-binding domain (PTB)"/>
    <property type="match status" value="1"/>
</dbReference>
<evidence type="ECO:0000259" key="2">
    <source>
        <dbReference type="PROSITE" id="PS50003"/>
    </source>
</evidence>
<organism evidence="3 4">
    <name type="scientific">Lates japonicus</name>
    <name type="common">Japanese lates</name>
    <dbReference type="NCBI Taxonomy" id="270547"/>
    <lineage>
        <taxon>Eukaryota</taxon>
        <taxon>Metazoa</taxon>
        <taxon>Chordata</taxon>
        <taxon>Craniata</taxon>
        <taxon>Vertebrata</taxon>
        <taxon>Euteleostomi</taxon>
        <taxon>Actinopterygii</taxon>
        <taxon>Neopterygii</taxon>
        <taxon>Teleostei</taxon>
        <taxon>Neoteleostei</taxon>
        <taxon>Acanthomorphata</taxon>
        <taxon>Carangaria</taxon>
        <taxon>Carangaria incertae sedis</taxon>
        <taxon>Centropomidae</taxon>
        <taxon>Lates</taxon>
    </lineage>
</organism>
<dbReference type="InterPro" id="IPR051336">
    <property type="entry name" value="RhoGEF_Guanine_NuclExch_SF"/>
</dbReference>
<dbReference type="GO" id="GO:0005737">
    <property type="term" value="C:cytoplasm"/>
    <property type="evidence" value="ECO:0007669"/>
    <property type="project" value="TreeGrafter"/>
</dbReference>
<evidence type="ECO:0000313" key="4">
    <source>
        <dbReference type="Proteomes" id="UP001279410"/>
    </source>
</evidence>
<dbReference type="SUPFAM" id="SSF50729">
    <property type="entry name" value="PH domain-like"/>
    <property type="match status" value="1"/>
</dbReference>
<dbReference type="AlphaFoldDB" id="A0AAD3MF55"/>
<dbReference type="InterPro" id="IPR001849">
    <property type="entry name" value="PH_domain"/>
</dbReference>
<dbReference type="EMBL" id="BRZM01003947">
    <property type="protein sequence ID" value="GLD53562.1"/>
    <property type="molecule type" value="Genomic_DNA"/>
</dbReference>
<accession>A0AAD3MF55</accession>
<dbReference type="PANTHER" id="PTHR22826:SF201">
    <property type="entry name" value="GUANINE NUCLEOTIDE EXCHANGE FACTOR MCF2L2-RELATED"/>
    <property type="match status" value="1"/>
</dbReference>
<keyword evidence="4" id="KW-1185">Reference proteome</keyword>
<comment type="caution">
    <text evidence="3">The sequence shown here is derived from an EMBL/GenBank/DDBJ whole genome shotgun (WGS) entry which is preliminary data.</text>
</comment>
<keyword evidence="1" id="KW-0344">Guanine-nucleotide releasing factor</keyword>